<dbReference type="Pfam" id="PF14814">
    <property type="entry name" value="UB2H"/>
    <property type="match status" value="1"/>
</dbReference>
<dbReference type="GO" id="GO:0009002">
    <property type="term" value="F:serine-type D-Ala-D-Ala carboxypeptidase activity"/>
    <property type="evidence" value="ECO:0007669"/>
    <property type="project" value="UniProtKB-EC"/>
</dbReference>
<keyword evidence="7" id="KW-1003">Cell membrane</keyword>
<name>B8GRD8_THISH</name>
<dbReference type="KEGG" id="tgr:Tgr7_1407"/>
<dbReference type="GO" id="GO:0008658">
    <property type="term" value="F:penicillin binding"/>
    <property type="evidence" value="ECO:0007669"/>
    <property type="project" value="UniProtKB-UniRule"/>
</dbReference>
<evidence type="ECO:0000259" key="25">
    <source>
        <dbReference type="Pfam" id="PF00905"/>
    </source>
</evidence>
<accession>B8GRD8</accession>
<feature type="domain" description="Bifunctional transglycosylase second" evidence="27">
    <location>
        <begin position="41"/>
        <end position="124"/>
    </location>
</feature>
<protein>
    <recommendedName>
        <fullName evidence="6 22">Penicillin-binding protein 1B</fullName>
        <shortName evidence="23">PBP-1b</shortName>
        <shortName evidence="23">PBP1b</shortName>
    </recommendedName>
    <alternativeName>
        <fullName evidence="19 23">Murein polymerase</fullName>
    </alternativeName>
</protein>
<keyword evidence="8" id="KW-0121">Carboxypeptidase</keyword>
<feature type="active site" description="Acyl-ester intermediate; for transpeptidase activity" evidence="24">
    <location>
        <position position="440"/>
    </location>
</feature>
<dbReference type="Pfam" id="PF00912">
    <property type="entry name" value="Transgly"/>
    <property type="match status" value="1"/>
</dbReference>
<dbReference type="Gene3D" id="1.10.3810.10">
    <property type="entry name" value="Biosynthetic peptidoglycan transglycosylase-like"/>
    <property type="match status" value="1"/>
</dbReference>
<keyword evidence="14 23" id="KW-0573">Peptidoglycan synthesis</keyword>
<dbReference type="GO" id="GO:0046677">
    <property type="term" value="P:response to antibiotic"/>
    <property type="evidence" value="ECO:0007669"/>
    <property type="project" value="UniProtKB-UniRule"/>
</dbReference>
<dbReference type="InterPro" id="IPR028166">
    <property type="entry name" value="UB2H"/>
</dbReference>
<keyword evidence="12" id="KW-0378">Hydrolase</keyword>
<evidence type="ECO:0000256" key="19">
    <source>
        <dbReference type="ARBA" id="ARBA00032454"/>
    </source>
</evidence>
<dbReference type="UniPathway" id="UPA00219"/>
<evidence type="ECO:0000256" key="15">
    <source>
        <dbReference type="ARBA" id="ARBA00023136"/>
    </source>
</evidence>
<dbReference type="Gene3D" id="3.40.710.10">
    <property type="entry name" value="DD-peptidase/beta-lactamase superfamily"/>
    <property type="match status" value="1"/>
</dbReference>
<evidence type="ECO:0000256" key="17">
    <source>
        <dbReference type="ARBA" id="ARBA00023268"/>
    </source>
</evidence>
<evidence type="ECO:0000256" key="18">
    <source>
        <dbReference type="ARBA" id="ARBA00023316"/>
    </source>
</evidence>
<keyword evidence="29" id="KW-1185">Reference proteome</keyword>
<keyword evidence="17" id="KW-0511">Multifunctional enzyme</keyword>
<reference evidence="28 29" key="1">
    <citation type="journal article" date="2011" name="Stand. Genomic Sci.">
        <title>Complete genome sequence of 'Thioalkalivibrio sulfidophilus' HL-EbGr7.</title>
        <authorList>
            <person name="Muyzer G."/>
            <person name="Sorokin D.Y."/>
            <person name="Mavromatis K."/>
            <person name="Lapidus A."/>
            <person name="Clum A."/>
            <person name="Ivanova N."/>
            <person name="Pati A."/>
            <person name="d'Haeseleer P."/>
            <person name="Woyke T."/>
            <person name="Kyrpides N.C."/>
        </authorList>
    </citation>
    <scope>NUCLEOTIDE SEQUENCE [LARGE SCALE GENOMIC DNA]</scope>
    <source>
        <strain evidence="28 29">HL-EbGR7</strain>
    </source>
</reference>
<evidence type="ECO:0000256" key="1">
    <source>
        <dbReference type="ARBA" id="ARBA00002624"/>
    </source>
</evidence>
<evidence type="ECO:0000259" key="27">
    <source>
        <dbReference type="Pfam" id="PF14814"/>
    </source>
</evidence>
<evidence type="ECO:0000256" key="16">
    <source>
        <dbReference type="ARBA" id="ARBA00023251"/>
    </source>
</evidence>
<feature type="domain" description="Penicillin-binding protein transpeptidase" evidence="25">
    <location>
        <begin position="403"/>
        <end position="643"/>
    </location>
</feature>
<dbReference type="CAZy" id="GT51">
    <property type="family name" value="Glycosyltransferase Family 51"/>
</dbReference>
<evidence type="ECO:0000256" key="12">
    <source>
        <dbReference type="ARBA" id="ARBA00022801"/>
    </source>
</evidence>
<evidence type="ECO:0000256" key="24">
    <source>
        <dbReference type="PIRSR" id="PIRSR002799-1"/>
    </source>
</evidence>
<dbReference type="PANTHER" id="PTHR32282">
    <property type="entry name" value="BINDING PROTEIN TRANSPEPTIDASE, PUTATIVE-RELATED"/>
    <property type="match status" value="1"/>
</dbReference>
<dbReference type="GO" id="GO:0005886">
    <property type="term" value="C:plasma membrane"/>
    <property type="evidence" value="ECO:0007669"/>
    <property type="project" value="UniProtKB-SubCell"/>
</dbReference>
<dbReference type="SUPFAM" id="SSF53955">
    <property type="entry name" value="Lysozyme-like"/>
    <property type="match status" value="1"/>
</dbReference>
<dbReference type="InterPro" id="IPR036950">
    <property type="entry name" value="PBP_transglycosylase"/>
</dbReference>
<evidence type="ECO:0000256" key="11">
    <source>
        <dbReference type="ARBA" id="ARBA00022679"/>
    </source>
</evidence>
<dbReference type="InterPro" id="IPR001460">
    <property type="entry name" value="PCN-bd_Tpept"/>
</dbReference>
<evidence type="ECO:0000256" key="22">
    <source>
        <dbReference type="NCBIfam" id="TIGR02071"/>
    </source>
</evidence>
<dbReference type="HOGENOM" id="CLU_006354_2_7_6"/>
<dbReference type="GO" id="GO:0009252">
    <property type="term" value="P:peptidoglycan biosynthetic process"/>
    <property type="evidence" value="ECO:0007669"/>
    <property type="project" value="UniProtKB-UniRule"/>
</dbReference>
<keyword evidence="9" id="KW-0645">Protease</keyword>
<evidence type="ECO:0000256" key="5">
    <source>
        <dbReference type="ARBA" id="ARBA00007739"/>
    </source>
</evidence>
<dbReference type="Gene3D" id="3.30.2060.10">
    <property type="entry name" value="Penicillin-binding protein 1b domain"/>
    <property type="match status" value="1"/>
</dbReference>
<dbReference type="eggNOG" id="COG0744">
    <property type="taxonomic scope" value="Bacteria"/>
</dbReference>
<comment type="catalytic activity">
    <reaction evidence="21">
        <text>[GlcNAc-(1-&gt;4)-Mur2Ac(oyl-L-Ala-gamma-D-Glu-L-Lys-D-Ala-D-Ala)](n)-di-trans,octa-cis-undecaprenyl diphosphate + beta-D-GlcNAc-(1-&gt;4)-Mur2Ac(oyl-L-Ala-gamma-D-Glu-L-Lys-D-Ala-D-Ala)-di-trans,octa-cis-undecaprenyl diphosphate = [GlcNAc-(1-&gt;4)-Mur2Ac(oyl-L-Ala-gamma-D-Glu-L-Lys-D-Ala-D-Ala)](n+1)-di-trans,octa-cis-undecaprenyl diphosphate + di-trans,octa-cis-undecaprenyl diphosphate + H(+)</text>
        <dbReference type="Rhea" id="RHEA:23708"/>
        <dbReference type="Rhea" id="RHEA-COMP:9602"/>
        <dbReference type="Rhea" id="RHEA-COMP:9603"/>
        <dbReference type="ChEBI" id="CHEBI:15378"/>
        <dbReference type="ChEBI" id="CHEBI:58405"/>
        <dbReference type="ChEBI" id="CHEBI:60033"/>
        <dbReference type="ChEBI" id="CHEBI:78435"/>
        <dbReference type="EC" id="2.4.99.28"/>
    </reaction>
</comment>
<evidence type="ECO:0000313" key="28">
    <source>
        <dbReference type="EMBL" id="ACL72492.1"/>
    </source>
</evidence>
<keyword evidence="18 23" id="KW-0961">Cell wall biogenesis/degradation</keyword>
<evidence type="ECO:0000256" key="23">
    <source>
        <dbReference type="PIRNR" id="PIRNR002799"/>
    </source>
</evidence>
<keyword evidence="13 23" id="KW-0133">Cell shape</keyword>
<dbReference type="InterPro" id="IPR011813">
    <property type="entry name" value="PBP_1b"/>
</dbReference>
<keyword evidence="10 23" id="KW-0328">Glycosyltransferase</keyword>
<keyword evidence="15" id="KW-0472">Membrane</keyword>
<dbReference type="GO" id="GO:0006508">
    <property type="term" value="P:proteolysis"/>
    <property type="evidence" value="ECO:0007669"/>
    <property type="project" value="UniProtKB-KW"/>
</dbReference>
<evidence type="ECO:0000256" key="3">
    <source>
        <dbReference type="ARBA" id="ARBA00004752"/>
    </source>
</evidence>
<organism evidence="28 29">
    <name type="scientific">Thioalkalivibrio sulfidiphilus (strain HL-EbGR7)</name>
    <dbReference type="NCBI Taxonomy" id="396588"/>
    <lineage>
        <taxon>Bacteria</taxon>
        <taxon>Pseudomonadati</taxon>
        <taxon>Pseudomonadota</taxon>
        <taxon>Gammaproteobacteria</taxon>
        <taxon>Chromatiales</taxon>
        <taxon>Ectothiorhodospiraceae</taxon>
        <taxon>Thioalkalivibrio</taxon>
    </lineage>
</organism>
<evidence type="ECO:0000256" key="7">
    <source>
        <dbReference type="ARBA" id="ARBA00022475"/>
    </source>
</evidence>
<gene>
    <name evidence="28" type="ordered locus">Tgr7_1407</name>
</gene>
<dbReference type="InterPro" id="IPR023346">
    <property type="entry name" value="Lysozyme-like_dom_sf"/>
</dbReference>
<comment type="similarity">
    <text evidence="5 23">In the N-terminal section; belongs to the glycosyltransferase 51 family.</text>
</comment>
<dbReference type="EMBL" id="CP001339">
    <property type="protein sequence ID" value="ACL72492.1"/>
    <property type="molecule type" value="Genomic_DNA"/>
</dbReference>
<evidence type="ECO:0000256" key="14">
    <source>
        <dbReference type="ARBA" id="ARBA00022984"/>
    </source>
</evidence>
<dbReference type="GO" id="GO:0030288">
    <property type="term" value="C:outer membrane-bounded periplasmic space"/>
    <property type="evidence" value="ECO:0007669"/>
    <property type="project" value="TreeGrafter"/>
</dbReference>
<dbReference type="AlphaFoldDB" id="B8GRD8"/>
<feature type="active site" description="Proton donor; for transglycosylase activity" evidence="24">
    <location>
        <position position="160"/>
    </location>
</feature>
<dbReference type="InterPro" id="IPR001264">
    <property type="entry name" value="Glyco_trans_51"/>
</dbReference>
<dbReference type="InterPro" id="IPR012338">
    <property type="entry name" value="Beta-lactam/transpept-like"/>
</dbReference>
<keyword evidence="16" id="KW-0046">Antibiotic resistance</keyword>
<dbReference type="Proteomes" id="UP000002383">
    <property type="component" value="Chromosome"/>
</dbReference>
<dbReference type="GO" id="GO:0008360">
    <property type="term" value="P:regulation of cell shape"/>
    <property type="evidence" value="ECO:0007669"/>
    <property type="project" value="UniProtKB-UniRule"/>
</dbReference>
<dbReference type="PIRSF" id="PIRSF002799">
    <property type="entry name" value="PBP_1b"/>
    <property type="match status" value="1"/>
</dbReference>
<evidence type="ECO:0000256" key="21">
    <source>
        <dbReference type="ARBA" id="ARBA00049902"/>
    </source>
</evidence>
<evidence type="ECO:0000259" key="26">
    <source>
        <dbReference type="Pfam" id="PF00912"/>
    </source>
</evidence>
<comment type="similarity">
    <text evidence="4 23">In the C-terminal section; belongs to the transpeptidase family.</text>
</comment>
<evidence type="ECO:0000256" key="20">
    <source>
        <dbReference type="ARBA" id="ARBA00034000"/>
    </source>
</evidence>
<evidence type="ECO:0000256" key="13">
    <source>
        <dbReference type="ARBA" id="ARBA00022960"/>
    </source>
</evidence>
<proteinExistence type="inferred from homology"/>
<dbReference type="PANTHER" id="PTHR32282:SF11">
    <property type="entry name" value="PENICILLIN-BINDING PROTEIN 1B"/>
    <property type="match status" value="1"/>
</dbReference>
<dbReference type="Pfam" id="PF00905">
    <property type="entry name" value="Transpeptidase"/>
    <property type="match status" value="1"/>
</dbReference>
<evidence type="ECO:0000256" key="10">
    <source>
        <dbReference type="ARBA" id="ARBA00022676"/>
    </source>
</evidence>
<dbReference type="GO" id="GO:0071555">
    <property type="term" value="P:cell wall organization"/>
    <property type="evidence" value="ECO:0007669"/>
    <property type="project" value="UniProtKB-UniRule"/>
</dbReference>
<keyword evidence="11 23" id="KW-0808">Transferase</keyword>
<dbReference type="SUPFAM" id="SSF56601">
    <property type="entry name" value="beta-lactamase/transpeptidase-like"/>
    <property type="match status" value="1"/>
</dbReference>
<evidence type="ECO:0000256" key="2">
    <source>
        <dbReference type="ARBA" id="ARBA00004236"/>
    </source>
</evidence>
<evidence type="ECO:0000256" key="9">
    <source>
        <dbReference type="ARBA" id="ARBA00022670"/>
    </source>
</evidence>
<dbReference type="GO" id="GO:0008955">
    <property type="term" value="F:peptidoglycan glycosyltransferase activity"/>
    <property type="evidence" value="ECO:0007669"/>
    <property type="project" value="UniProtKB-UniRule"/>
</dbReference>
<comment type="catalytic activity">
    <reaction evidence="20">
        <text>Preferential cleavage: (Ac)2-L-Lys-D-Ala-|-D-Ala. Also transpeptidation of peptidyl-alanyl moieties that are N-acyl substituents of D-alanine.</text>
        <dbReference type="EC" id="3.4.16.4"/>
    </reaction>
</comment>
<evidence type="ECO:0000313" key="29">
    <source>
        <dbReference type="Proteomes" id="UP000002383"/>
    </source>
</evidence>
<evidence type="ECO:0000256" key="4">
    <source>
        <dbReference type="ARBA" id="ARBA00007090"/>
    </source>
</evidence>
<feature type="domain" description="Glycosyl transferase family 51" evidence="26">
    <location>
        <begin position="130"/>
        <end position="306"/>
    </location>
</feature>
<dbReference type="InterPro" id="IPR050396">
    <property type="entry name" value="Glycosyltr_51/Transpeptidase"/>
</dbReference>
<sequence length="748" mass="82843">MLVGLLGLGGYTAYLDYEIRSQFEGKRWSLPARVFARPLEIYPGRELDRAQLTRELELLHYRRGDAIRSGEFREQGGRLILSTRGFPFADGVEPPRRLSVDLRDGRVAAVTELETGRPAALVRLEPALIANIYPRHGEDRVLVRLDEVPPLLVSALIAVEDRKFYEHHGLDFSAIARAAWANLRAGRTVQGGSTLTQQLVKNYFLTQDRTLRRKFNEAIMALLLEWRYEKDEILEAYLNEVYLGQDGDRAIHGFGLASQFYFQRRLDELHPEQIALLVALVRGPSFYDPRRRAERAQARRDLVLDILEAQGGLERDVLARAKARPLGVGARPPSGITPFPAFLDLVREQLRRDYREQDLQTEGLLIFTTLDPSIQLATEAAVARRLAQIERARGIEAGSLQAGAVVSAVDNGEVLAVVGDRNPRNAGFNRALNARRPVGSLVKPAVYLAALSRPRQYTLATLLDDGPLTLTLDDGTEWSPRNYDREYHGMVTALDALVHSYNIATARLGLEVGLNAVIQQMQRLGVSRNLRPYPSLLLGAVELTPLEMTHMYQSLAAGGFETPPRAIREVMDANGQLLNRYALDLRQAADPAAVYLVTAALHEVTRRGTGASLRGLLPEDLPVAGKTGTTDDNRDAWFAGYAGDFLSVVWVGRDDNAPMGLTGSSGALPVWADLMKDISRRGLEPIRPDGVEWLLIDPANGLRAVEGCEGAQWMPFIEGSAPAGMSPCAEGVPAAVRRSFRWFRGLFE</sequence>
<comment type="pathway">
    <text evidence="3 23">Cell wall biogenesis; peptidoglycan biosynthesis.</text>
</comment>
<comment type="subcellular location">
    <subcellularLocation>
        <location evidence="2">Cell membrane</location>
    </subcellularLocation>
</comment>
<dbReference type="NCBIfam" id="TIGR02071">
    <property type="entry name" value="PBP_1b"/>
    <property type="match status" value="1"/>
</dbReference>
<evidence type="ECO:0000256" key="6">
    <source>
        <dbReference type="ARBA" id="ARBA00018637"/>
    </source>
</evidence>
<dbReference type="GO" id="GO:0009274">
    <property type="term" value="C:peptidoglycan-based cell wall"/>
    <property type="evidence" value="ECO:0007669"/>
    <property type="project" value="UniProtKB-UniRule"/>
</dbReference>
<evidence type="ECO:0000256" key="8">
    <source>
        <dbReference type="ARBA" id="ARBA00022645"/>
    </source>
</evidence>
<dbReference type="FunFam" id="1.10.3810.10:FF:000001">
    <property type="entry name" value="Penicillin-binding protein 1A"/>
    <property type="match status" value="1"/>
</dbReference>
<comment type="function">
    <text evidence="1 23">Cell wall formation. Synthesis of cross-linked peptidoglycan from the lipid intermediates. The enzyme has a penicillin-insensitive transglycosylase N-terminal domain (formation of linear glycan strands) and a penicillin-sensitive transpeptidase C-terminal domain (cross-linking of the peptide subunits).</text>
</comment>
<dbReference type="STRING" id="396588.Tgr7_1407"/>